<organism evidence="2 3">
    <name type="scientific">Phytophthora fragariae</name>
    <dbReference type="NCBI Taxonomy" id="53985"/>
    <lineage>
        <taxon>Eukaryota</taxon>
        <taxon>Sar</taxon>
        <taxon>Stramenopiles</taxon>
        <taxon>Oomycota</taxon>
        <taxon>Peronosporomycetes</taxon>
        <taxon>Peronosporales</taxon>
        <taxon>Peronosporaceae</taxon>
        <taxon>Phytophthora</taxon>
    </lineage>
</organism>
<dbReference type="Proteomes" id="UP000440732">
    <property type="component" value="Unassembled WGS sequence"/>
</dbReference>
<evidence type="ECO:0008006" key="4">
    <source>
        <dbReference type="Google" id="ProtNLM"/>
    </source>
</evidence>
<name>A0A6A3RSE0_9STRA</name>
<dbReference type="AlphaFoldDB" id="A0A6A3RSE0"/>
<feature type="compositionally biased region" description="Low complexity" evidence="1">
    <location>
        <begin position="71"/>
        <end position="98"/>
    </location>
</feature>
<dbReference type="SUPFAM" id="SSF54001">
    <property type="entry name" value="Cysteine proteinases"/>
    <property type="match status" value="1"/>
</dbReference>
<proteinExistence type="predicted"/>
<gene>
    <name evidence="2" type="ORF">PF006_g23139</name>
</gene>
<comment type="caution">
    <text evidence="2">The sequence shown here is derived from an EMBL/GenBank/DDBJ whole genome shotgun (WGS) entry which is preliminary data.</text>
</comment>
<evidence type="ECO:0000313" key="3">
    <source>
        <dbReference type="Proteomes" id="UP000440732"/>
    </source>
</evidence>
<dbReference type="EMBL" id="QXGA01002343">
    <property type="protein sequence ID" value="KAE9099416.1"/>
    <property type="molecule type" value="Genomic_DNA"/>
</dbReference>
<protein>
    <recommendedName>
        <fullName evidence="4">Ubiquitin-like protease family profile domain-containing protein</fullName>
    </recommendedName>
</protein>
<sequence length="483" mass="54932">MQAEEVVTARMLPNRAAVPGKQQNSKVHEFPEQAANAQPVCVEREEVASAEPACVEREQFASAEVEGDAVPPNATKKTPKTTKPAPKTTKTELKTPQPVSREFAKRPILHGMSKEQRKRVKSKAERITALTLAAQYRQGKMSKLIQLQDVAALLDGPYSFFHSKPMVDALALPFVDVQGALTVRPFNVSQAVPVIRQIPQLEEIEEGIKGIAAKQDVDLLAHWPDYGCATYDQLVVMARVVKERNEFTLVMKTLKWLDSVEFRVNNIREPFKDTSTLTKSEYEGYVTTLNLSQIRVPGDTLHGHQLLDFRENLWVHTTSMLVSLLALKDDYTDVGVISPSYHEFLLPEQRRRVAGGLGASDPRYKRVVGVINLEFHWVAYYIDRQQQVCYMFDPLQKPRNYKILEKSVRSVAELILGLKDMLHFEKIEWCTQDDGTSYGIWCLAILEMMLTDSMWDDCIYKLKSYLRMRYLHKAIAFVGKTTL</sequence>
<accession>A0A6A3RSE0</accession>
<dbReference type="Gene3D" id="3.40.395.10">
    <property type="entry name" value="Adenoviral Proteinase, Chain A"/>
    <property type="match status" value="1"/>
</dbReference>
<feature type="region of interest" description="Disordered" evidence="1">
    <location>
        <begin position="60"/>
        <end position="106"/>
    </location>
</feature>
<reference evidence="2 3" key="1">
    <citation type="submission" date="2018-08" db="EMBL/GenBank/DDBJ databases">
        <title>Genomic investigation of the strawberry pathogen Phytophthora fragariae indicates pathogenicity is determined by transcriptional variation in three key races.</title>
        <authorList>
            <person name="Adams T.M."/>
            <person name="Armitage A.D."/>
            <person name="Sobczyk M.K."/>
            <person name="Bates H.J."/>
            <person name="Dunwell J.M."/>
            <person name="Nellist C.F."/>
            <person name="Harrison R.J."/>
        </authorList>
    </citation>
    <scope>NUCLEOTIDE SEQUENCE [LARGE SCALE GENOMIC DNA]</scope>
    <source>
        <strain evidence="2 3">NOV-5</strain>
    </source>
</reference>
<dbReference type="InterPro" id="IPR038765">
    <property type="entry name" value="Papain-like_cys_pep_sf"/>
</dbReference>
<evidence type="ECO:0000313" key="2">
    <source>
        <dbReference type="EMBL" id="KAE9099416.1"/>
    </source>
</evidence>
<evidence type="ECO:0000256" key="1">
    <source>
        <dbReference type="SAM" id="MobiDB-lite"/>
    </source>
</evidence>